<keyword evidence="2" id="KW-1185">Reference proteome</keyword>
<protein>
    <submittedName>
        <fullName evidence="3">Peptidase_M13 domain-containing protein</fullName>
    </submittedName>
</protein>
<dbReference type="SUPFAM" id="SSF55486">
    <property type="entry name" value="Metalloproteases ('zincins'), catalytic domain"/>
    <property type="match status" value="2"/>
</dbReference>
<proteinExistence type="predicted"/>
<evidence type="ECO:0000259" key="1">
    <source>
        <dbReference type="Pfam" id="PF01431"/>
    </source>
</evidence>
<organism evidence="2 3">
    <name type="scientific">Parastrongyloides trichosuri</name>
    <name type="common">Possum-specific nematode worm</name>
    <dbReference type="NCBI Taxonomy" id="131310"/>
    <lineage>
        <taxon>Eukaryota</taxon>
        <taxon>Metazoa</taxon>
        <taxon>Ecdysozoa</taxon>
        <taxon>Nematoda</taxon>
        <taxon>Chromadorea</taxon>
        <taxon>Rhabditida</taxon>
        <taxon>Tylenchina</taxon>
        <taxon>Panagrolaimomorpha</taxon>
        <taxon>Strongyloidoidea</taxon>
        <taxon>Strongyloididae</taxon>
        <taxon>Parastrongyloides</taxon>
    </lineage>
</organism>
<dbReference type="PRINTS" id="PR00786">
    <property type="entry name" value="NEPRILYSIN"/>
</dbReference>
<sequence>MLQEEDSSIYNKDFSENINSTFTSEYLDIIVDKSVDPCKDFYQFSCGKWLKSNSLSENDDSISFDSDFVYNIEDFKKDLFSKRIRTKSKVLSNIEELNNYLEKNRKKMTESDETLIKDVIGYAVSSMYLEHIYNTKEFQKNIKILRFIMKGIKNELKYLFNEKQWLEDKLKIKLMEKVDEITYDTDHADFANLTILDFCYKHFKIYKKENIKKTVSRIKKFLNYSRSNLIIDDFQCRDFLSDSITRASSEDASYAPSGNLYSFSIPSIRYPNIHSSFPMSLIYGYFGYTFGHEILHGFDNDGIEFDHRGEENETFFTGKSKKEFKKLSKCFVNQYNKEKYGKLDVKHNGTLTLNENIADNGSIKLAHRSYMKYLETAYEQHIKIPRYEKYSNEQLFFIGVGRNFCEHRSRENDLNLQKSDPHSHSRTRTNLMLANYKPFSKAFNCPIGAKMNPIKKCILW</sequence>
<dbReference type="InterPro" id="IPR000718">
    <property type="entry name" value="Peptidase_M13"/>
</dbReference>
<dbReference type="STRING" id="131310.A0A0N4ZHM5"/>
<dbReference type="GO" id="GO:0016485">
    <property type="term" value="P:protein processing"/>
    <property type="evidence" value="ECO:0007669"/>
    <property type="project" value="TreeGrafter"/>
</dbReference>
<feature type="domain" description="Peptidase M13 C-terminal" evidence="1">
    <location>
        <begin position="252"/>
        <end position="457"/>
    </location>
</feature>
<evidence type="ECO:0000313" key="2">
    <source>
        <dbReference type="Proteomes" id="UP000038045"/>
    </source>
</evidence>
<dbReference type="Pfam" id="PF01431">
    <property type="entry name" value="Peptidase_M13"/>
    <property type="match status" value="1"/>
</dbReference>
<dbReference type="AlphaFoldDB" id="A0A0N4ZHM5"/>
<name>A0A0N4ZHM5_PARTI</name>
<evidence type="ECO:0000313" key="3">
    <source>
        <dbReference type="WBParaSite" id="PTRK_0000742300.1"/>
    </source>
</evidence>
<dbReference type="Gene3D" id="3.40.390.10">
    <property type="entry name" value="Collagenase (Catalytic Domain)"/>
    <property type="match status" value="1"/>
</dbReference>
<dbReference type="Proteomes" id="UP000038045">
    <property type="component" value="Unplaced"/>
</dbReference>
<dbReference type="InterPro" id="IPR024079">
    <property type="entry name" value="MetalloPept_cat_dom_sf"/>
</dbReference>
<dbReference type="WBParaSite" id="PTRK_0000742300.1">
    <property type="protein sequence ID" value="PTRK_0000742300.1"/>
    <property type="gene ID" value="PTRK_0000742300"/>
</dbReference>
<accession>A0A0N4ZHM5</accession>
<dbReference type="GO" id="GO:0005886">
    <property type="term" value="C:plasma membrane"/>
    <property type="evidence" value="ECO:0007669"/>
    <property type="project" value="TreeGrafter"/>
</dbReference>
<reference evidence="3" key="1">
    <citation type="submission" date="2017-02" db="UniProtKB">
        <authorList>
            <consortium name="WormBaseParasite"/>
        </authorList>
    </citation>
    <scope>IDENTIFICATION</scope>
</reference>
<dbReference type="PANTHER" id="PTHR11733:SF237">
    <property type="entry name" value="NEPRILYSIN-LIKE 4"/>
    <property type="match status" value="1"/>
</dbReference>
<dbReference type="InterPro" id="IPR018497">
    <property type="entry name" value="Peptidase_M13_C"/>
</dbReference>
<dbReference type="GO" id="GO:0004222">
    <property type="term" value="F:metalloendopeptidase activity"/>
    <property type="evidence" value="ECO:0007669"/>
    <property type="project" value="InterPro"/>
</dbReference>
<dbReference type="PROSITE" id="PS51885">
    <property type="entry name" value="NEPRILYSIN"/>
    <property type="match status" value="1"/>
</dbReference>
<dbReference type="PANTHER" id="PTHR11733">
    <property type="entry name" value="ZINC METALLOPROTEASE FAMILY M13 NEPRILYSIN-RELATED"/>
    <property type="match status" value="1"/>
</dbReference>